<evidence type="ECO:0000256" key="2">
    <source>
        <dbReference type="ARBA" id="ARBA00008676"/>
    </source>
</evidence>
<dbReference type="CDD" id="cd06557">
    <property type="entry name" value="KPHMT-like"/>
    <property type="match status" value="1"/>
</dbReference>
<dbReference type="InterPro" id="IPR003700">
    <property type="entry name" value="Pantoate_hydroxy_MeTrfase"/>
</dbReference>
<evidence type="ECO:0000313" key="11">
    <source>
        <dbReference type="EMBL" id="MWV70736.1"/>
    </source>
</evidence>
<evidence type="ECO:0000256" key="10">
    <source>
        <dbReference type="PIRSR" id="PIRSR000388-3"/>
    </source>
</evidence>
<dbReference type="PIRSF" id="PIRSF000388">
    <property type="entry name" value="Pantoate_hydroxy_MeTrfase"/>
    <property type="match status" value="1"/>
</dbReference>
<protein>
    <recommendedName>
        <fullName evidence="7">3-methyl-2-oxobutanoate hydroxymethyltransferase</fullName>
        <ecNumber evidence="7">2.1.2.11</ecNumber>
    </recommendedName>
    <alternativeName>
        <fullName evidence="7">Ketopantoate hydroxymethyltransferase</fullName>
        <shortName evidence="7">KPHMT</shortName>
    </alternativeName>
</protein>
<comment type="similarity">
    <text evidence="2 7">Belongs to the PanB family.</text>
</comment>
<reference evidence="12 13" key="1">
    <citation type="journal article" date="2014" name="Genome Announc.">
        <title>Draft genome sequences of eight enterohepatic helicobacter species isolated from both laboratory and wild rodents.</title>
        <authorList>
            <person name="Sheh A."/>
            <person name="Shen Z."/>
            <person name="Fox J.G."/>
        </authorList>
    </citation>
    <scope>NUCLEOTIDE SEQUENCE [LARGE SCALE GENOMIC DNA]</scope>
    <source>
        <strain evidence="12 13">MIT 97-6194</strain>
    </source>
</reference>
<accession>A0A347VP30</accession>
<dbReference type="EC" id="2.1.2.11" evidence="7"/>
<comment type="cofactor">
    <cofactor evidence="7 10">
        <name>Mg(2+)</name>
        <dbReference type="ChEBI" id="CHEBI:18420"/>
    </cofactor>
    <text evidence="7 10">Binds 1 Mg(2+) ion per subunit.</text>
</comment>
<reference evidence="12" key="3">
    <citation type="submission" date="2018-04" db="EMBL/GenBank/DDBJ databases">
        <authorList>
            <person name="Sheh A."/>
            <person name="Shen Z."/>
            <person name="Mannion A.J."/>
            <person name="Fox J.G."/>
        </authorList>
    </citation>
    <scope>NUCLEOTIDE SEQUENCE</scope>
    <source>
        <strain evidence="12">MIT 97-6194</strain>
    </source>
</reference>
<keyword evidence="4 7" id="KW-0566">Pantothenate biosynthesis</keyword>
<comment type="caution">
    <text evidence="12">The sequence shown here is derived from an EMBL/GenBank/DDBJ whole genome shotgun (WGS) entry which is preliminary data.</text>
</comment>
<keyword evidence="7" id="KW-0963">Cytoplasm</keyword>
<keyword evidence="5 7" id="KW-0808">Transferase</keyword>
<feature type="binding site" evidence="7 10">
    <location>
        <position position="45"/>
    </location>
    <ligand>
        <name>Mg(2+)</name>
        <dbReference type="ChEBI" id="CHEBI:18420"/>
    </ligand>
</feature>
<evidence type="ECO:0000256" key="4">
    <source>
        <dbReference type="ARBA" id="ARBA00022655"/>
    </source>
</evidence>
<keyword evidence="13" id="KW-1185">Reference proteome</keyword>
<dbReference type="EMBL" id="QBIU01000002">
    <property type="protein sequence ID" value="MWV70736.1"/>
    <property type="molecule type" value="Genomic_DNA"/>
</dbReference>
<dbReference type="GO" id="GO:0032259">
    <property type="term" value="P:methylation"/>
    <property type="evidence" value="ECO:0007669"/>
    <property type="project" value="UniProtKB-KW"/>
</dbReference>
<evidence type="ECO:0000313" key="14">
    <source>
        <dbReference type="Proteomes" id="UP000477070"/>
    </source>
</evidence>
<comment type="catalytic activity">
    <reaction evidence="7">
        <text>(6R)-5,10-methylene-5,6,7,8-tetrahydrofolate + 3-methyl-2-oxobutanoate + H2O = 2-dehydropantoate + (6S)-5,6,7,8-tetrahydrofolate</text>
        <dbReference type="Rhea" id="RHEA:11824"/>
        <dbReference type="ChEBI" id="CHEBI:11561"/>
        <dbReference type="ChEBI" id="CHEBI:11851"/>
        <dbReference type="ChEBI" id="CHEBI:15377"/>
        <dbReference type="ChEBI" id="CHEBI:15636"/>
        <dbReference type="ChEBI" id="CHEBI:57453"/>
        <dbReference type="EC" id="2.1.2.11"/>
    </reaction>
</comment>
<dbReference type="InterPro" id="IPR015813">
    <property type="entry name" value="Pyrv/PenolPyrv_kinase-like_dom"/>
</dbReference>
<dbReference type="GO" id="GO:0005737">
    <property type="term" value="C:cytoplasm"/>
    <property type="evidence" value="ECO:0007669"/>
    <property type="project" value="UniProtKB-SubCell"/>
</dbReference>
<dbReference type="Proteomes" id="UP000029714">
    <property type="component" value="Unassembled WGS sequence"/>
</dbReference>
<dbReference type="GO" id="GO:0000287">
    <property type="term" value="F:magnesium ion binding"/>
    <property type="evidence" value="ECO:0007669"/>
    <property type="project" value="TreeGrafter"/>
</dbReference>
<dbReference type="RefSeq" id="WP_034572432.1">
    <property type="nucleotide sequence ID" value="NZ_JRMP02000006.1"/>
</dbReference>
<dbReference type="HAMAP" id="MF_00156">
    <property type="entry name" value="PanB"/>
    <property type="match status" value="1"/>
</dbReference>
<dbReference type="GO" id="GO:0008168">
    <property type="term" value="F:methyltransferase activity"/>
    <property type="evidence" value="ECO:0007669"/>
    <property type="project" value="UniProtKB-KW"/>
</dbReference>
<organism evidence="12 13">
    <name type="scientific">Helicobacter saguini</name>
    <dbReference type="NCBI Taxonomy" id="1548018"/>
    <lineage>
        <taxon>Bacteria</taxon>
        <taxon>Pseudomonadati</taxon>
        <taxon>Campylobacterota</taxon>
        <taxon>Epsilonproteobacteria</taxon>
        <taxon>Campylobacterales</taxon>
        <taxon>Helicobacteraceae</taxon>
        <taxon>Helicobacter</taxon>
    </lineage>
</organism>
<evidence type="ECO:0000256" key="7">
    <source>
        <dbReference type="HAMAP-Rule" id="MF_00156"/>
    </source>
</evidence>
<dbReference type="InterPro" id="IPR040442">
    <property type="entry name" value="Pyrv_kinase-like_dom_sf"/>
</dbReference>
<keyword evidence="12" id="KW-0489">Methyltransferase</keyword>
<evidence type="ECO:0000256" key="6">
    <source>
        <dbReference type="ARBA" id="ARBA00056497"/>
    </source>
</evidence>
<reference evidence="11 14" key="4">
    <citation type="submission" date="2019-12" db="EMBL/GenBank/DDBJ databases">
        <title>Multi-Generational Helicobacter saguini Isolates.</title>
        <authorList>
            <person name="Mannion A."/>
            <person name="Shen Z."/>
            <person name="Fox J.G."/>
        </authorList>
    </citation>
    <scope>NUCLEOTIDE SEQUENCE [LARGE SCALE GENOMIC DNA]</scope>
    <source>
        <strain evidence="11">16-048</strain>
        <strain evidence="14">16-048 (F4)</strain>
    </source>
</reference>
<feature type="binding site" evidence="7 10">
    <location>
        <position position="115"/>
    </location>
    <ligand>
        <name>Mg(2+)</name>
        <dbReference type="ChEBI" id="CHEBI:18420"/>
    </ligand>
</feature>
<dbReference type="SUPFAM" id="SSF51621">
    <property type="entry name" value="Phosphoenolpyruvate/pyruvate domain"/>
    <property type="match status" value="1"/>
</dbReference>
<dbReference type="AlphaFoldDB" id="A0A347VP30"/>
<dbReference type="PANTHER" id="PTHR20881">
    <property type="entry name" value="3-METHYL-2-OXOBUTANOATE HYDROXYMETHYLTRANSFERASE"/>
    <property type="match status" value="1"/>
</dbReference>
<evidence type="ECO:0000256" key="9">
    <source>
        <dbReference type="PIRSR" id="PIRSR000388-2"/>
    </source>
</evidence>
<evidence type="ECO:0000256" key="5">
    <source>
        <dbReference type="ARBA" id="ARBA00022679"/>
    </source>
</evidence>
<dbReference type="GO" id="GO:0015940">
    <property type="term" value="P:pantothenate biosynthetic process"/>
    <property type="evidence" value="ECO:0007669"/>
    <property type="project" value="UniProtKB-UniRule"/>
</dbReference>
<dbReference type="PANTHER" id="PTHR20881:SF0">
    <property type="entry name" value="3-METHYL-2-OXOBUTANOATE HYDROXYMETHYLTRANSFERASE"/>
    <property type="match status" value="1"/>
</dbReference>
<feature type="binding site" evidence="7 10">
    <location>
        <position position="84"/>
    </location>
    <ligand>
        <name>Mg(2+)</name>
        <dbReference type="ChEBI" id="CHEBI:18420"/>
    </ligand>
</feature>
<feature type="binding site" evidence="7 9">
    <location>
        <position position="113"/>
    </location>
    <ligand>
        <name>3-methyl-2-oxobutanoate</name>
        <dbReference type="ChEBI" id="CHEBI:11851"/>
    </ligand>
</feature>
<proteinExistence type="inferred from homology"/>
<dbReference type="EMBL" id="JRMP02000006">
    <property type="protein sequence ID" value="TLD94554.1"/>
    <property type="molecule type" value="Genomic_DNA"/>
</dbReference>
<dbReference type="Pfam" id="PF02548">
    <property type="entry name" value="Pantoate_transf"/>
    <property type="match status" value="1"/>
</dbReference>
<comment type="pathway">
    <text evidence="1 7">Cofactor biosynthesis; (R)-pantothenate biosynthesis; (R)-pantoate from 3-methyl-2-oxobutanoate: step 1/2.</text>
</comment>
<evidence type="ECO:0000256" key="1">
    <source>
        <dbReference type="ARBA" id="ARBA00005033"/>
    </source>
</evidence>
<comment type="function">
    <text evidence="6 7">Catalyzes the reversible reaction in which hydroxymethyl group from 5,10-methylenetetrahydrofolate is transferred onto alpha-ketoisovalerate to form ketopantoate.</text>
</comment>
<dbReference type="FunFam" id="3.20.20.60:FF:000003">
    <property type="entry name" value="3-methyl-2-oxobutanoate hydroxymethyltransferase"/>
    <property type="match status" value="1"/>
</dbReference>
<comment type="subcellular location">
    <subcellularLocation>
        <location evidence="7">Cytoplasm</location>
    </subcellularLocation>
</comment>
<evidence type="ECO:0000256" key="3">
    <source>
        <dbReference type="ARBA" id="ARBA00011424"/>
    </source>
</evidence>
<feature type="binding site" evidence="7 9">
    <location>
        <position position="84"/>
    </location>
    <ligand>
        <name>3-methyl-2-oxobutanoate</name>
        <dbReference type="ChEBI" id="CHEBI:11851"/>
    </ligand>
</feature>
<evidence type="ECO:0000313" key="12">
    <source>
        <dbReference type="EMBL" id="TLD94554.1"/>
    </source>
</evidence>
<dbReference type="OrthoDB" id="9781789at2"/>
<reference evidence="12 13" key="2">
    <citation type="journal article" date="2016" name="Infect. Immun.">
        <title>Helicobacter saguini, a Novel Helicobacter Isolated from Cotton-Top Tamarins with Ulcerative Colitis, Has Proinflammatory Properties and Induces Typhlocolitis and Dysplasia in Gnotobiotic IL-10-/- Mice.</title>
        <authorList>
            <person name="Shen Z."/>
            <person name="Mannion A."/>
            <person name="Whary M.T."/>
            <person name="Muthupalani S."/>
            <person name="Sheh A."/>
            <person name="Feng Y."/>
            <person name="Gong G."/>
            <person name="Vandamme P."/>
            <person name="Holcombe H.R."/>
            <person name="Paster B.J."/>
            <person name="Fox J.G."/>
        </authorList>
    </citation>
    <scope>NUCLEOTIDE SEQUENCE [LARGE SCALE GENOMIC DNA]</scope>
    <source>
        <strain evidence="12 13">MIT 97-6194</strain>
    </source>
</reference>
<sequence>MLDKKLTLNALKNKKGKEKIAAITAYDALMANIFDGEVDVILVGDSLKMSFGGQNSTLGASVDEMIYHARAVSSATQKSFLIADMPFGSYDTRKNALKNALRFYKKCEIDALKVEVGVDKLEIVRALCAEGIALMAHIGLKPQFMRFDGGFKVKGRAENEARELIECAKKMEQAGVFGLLIEGVVADVASQITQSVSVPTIGIGAGVGCDGQILVWSDAFGFFDKFQPKFVRRYFNGKEALQSALRSYVSDVKNEKFPSQNESY</sequence>
<dbReference type="UniPathway" id="UPA00028">
    <property type="reaction ID" value="UER00003"/>
</dbReference>
<dbReference type="NCBIfam" id="NF001452">
    <property type="entry name" value="PRK00311.1"/>
    <property type="match status" value="1"/>
</dbReference>
<dbReference type="STRING" id="1548018.LS64_09050"/>
<dbReference type="Gene3D" id="3.20.20.60">
    <property type="entry name" value="Phosphoenolpyruvate-binding domains"/>
    <property type="match status" value="1"/>
</dbReference>
<name>A0A347VP30_9HELI</name>
<feature type="active site" description="Proton acceptor" evidence="7 8">
    <location>
        <position position="182"/>
    </location>
</feature>
<evidence type="ECO:0000313" key="13">
    <source>
        <dbReference type="Proteomes" id="UP000029714"/>
    </source>
</evidence>
<evidence type="ECO:0000256" key="8">
    <source>
        <dbReference type="PIRSR" id="PIRSR000388-1"/>
    </source>
</evidence>
<dbReference type="GO" id="GO:0003864">
    <property type="term" value="F:3-methyl-2-oxobutanoate hydroxymethyltransferase activity"/>
    <property type="evidence" value="ECO:0007669"/>
    <property type="project" value="UniProtKB-UniRule"/>
</dbReference>
<keyword evidence="7 10" id="KW-0479">Metal-binding</keyword>
<gene>
    <name evidence="7 12" type="primary">panB</name>
    <name evidence="11" type="ORF">DCO61_12275</name>
    <name evidence="12" type="ORF">LS64_005150</name>
</gene>
<keyword evidence="7 10" id="KW-0460">Magnesium</keyword>
<comment type="subunit">
    <text evidence="3 7">Homodecamer; pentamer of dimers.</text>
</comment>
<dbReference type="NCBIfam" id="TIGR00222">
    <property type="entry name" value="panB"/>
    <property type="match status" value="1"/>
</dbReference>
<dbReference type="Proteomes" id="UP000477070">
    <property type="component" value="Unassembled WGS sequence"/>
</dbReference>
<feature type="binding site" evidence="7 9">
    <location>
        <begin position="45"/>
        <end position="46"/>
    </location>
    <ligand>
        <name>3-methyl-2-oxobutanoate</name>
        <dbReference type="ChEBI" id="CHEBI:11851"/>
    </ligand>
</feature>